<reference evidence="5" key="2">
    <citation type="submission" date="2018-05" db="EMBL/GenBank/DDBJ databases">
        <title>Effector identification in a new, highly contiguous assembly of the strawberry crown rot pathogen Phytophthora cactorum.</title>
        <authorList>
            <person name="Armitage A.D."/>
            <person name="Nellist C.F."/>
            <person name="Bates H."/>
            <person name="Vickerstaff R.J."/>
            <person name="Harrison R.J."/>
        </authorList>
    </citation>
    <scope>NUCLEOTIDE SEQUENCE</scope>
    <source>
        <strain evidence="2">15-7</strain>
        <strain evidence="3">4032</strain>
        <strain evidence="4">P415</strain>
        <strain evidence="5">P421</strain>
    </source>
</reference>
<evidence type="ECO:0000313" key="8">
    <source>
        <dbReference type="Proteomes" id="UP000251314"/>
    </source>
</evidence>
<evidence type="ECO:0000256" key="1">
    <source>
        <dbReference type="SAM" id="MobiDB-lite"/>
    </source>
</evidence>
<keyword evidence="8" id="KW-1185">Reference proteome</keyword>
<feature type="region of interest" description="Disordered" evidence="1">
    <location>
        <begin position="1"/>
        <end position="90"/>
    </location>
</feature>
<dbReference type="EMBL" id="RCMI01000727">
    <property type="protein sequence ID" value="KAG2899500.1"/>
    <property type="molecule type" value="Genomic_DNA"/>
</dbReference>
<organism evidence="7 8">
    <name type="scientific">Phytophthora cactorum</name>
    <dbReference type="NCBI Taxonomy" id="29920"/>
    <lineage>
        <taxon>Eukaryota</taxon>
        <taxon>Sar</taxon>
        <taxon>Stramenopiles</taxon>
        <taxon>Oomycota</taxon>
        <taxon>Peronosporomycetes</taxon>
        <taxon>Peronosporales</taxon>
        <taxon>Peronosporaceae</taxon>
        <taxon>Phytophthora</taxon>
    </lineage>
</organism>
<protein>
    <submittedName>
        <fullName evidence="7">Uncharacterized protein</fullName>
    </submittedName>
</protein>
<proteinExistence type="predicted"/>
<reference evidence="6" key="3">
    <citation type="submission" date="2021-01" db="EMBL/GenBank/DDBJ databases">
        <title>Phytophthora aleatoria, a newly-described species from Pinus radiata is distinct from Phytophthora cactorum isolates based on comparative genomics.</title>
        <authorList>
            <person name="Mcdougal R."/>
            <person name="Panda P."/>
            <person name="Williams N."/>
            <person name="Studholme D.J."/>
        </authorList>
    </citation>
    <scope>NUCLEOTIDE SEQUENCE</scope>
    <source>
        <strain evidence="6">NZFS 3830</strain>
    </source>
</reference>
<dbReference type="Proteomes" id="UP000688947">
    <property type="component" value="Unassembled WGS sequence"/>
</dbReference>
<evidence type="ECO:0000313" key="6">
    <source>
        <dbReference type="EMBL" id="KAG6953918.1"/>
    </source>
</evidence>
<dbReference type="EMBL" id="RCMG01000723">
    <property type="protein sequence ID" value="KAG2850014.1"/>
    <property type="molecule type" value="Genomic_DNA"/>
</dbReference>
<dbReference type="EMBL" id="JAENGZ010000787">
    <property type="protein sequence ID" value="KAG6953918.1"/>
    <property type="molecule type" value="Genomic_DNA"/>
</dbReference>
<dbReference type="EMBL" id="RCMV01000838">
    <property type="protein sequence ID" value="KAG3212432.1"/>
    <property type="molecule type" value="Genomic_DNA"/>
</dbReference>
<dbReference type="VEuPathDB" id="FungiDB:PC110_g16486"/>
<comment type="caution">
    <text evidence="7">The sequence shown here is derived from an EMBL/GenBank/DDBJ whole genome shotgun (WGS) entry which is preliminary data.</text>
</comment>
<sequence>MAARRSVLNGASAWEREEKANQQRDYAAQLQEQVLQKQAEQEQEKARRQQEQRKELEMLERERAAATRKHQPHQEQTATGHSLAAPSPQRTMPQMPVVELQQHGVPMASPVKSVSTDPGITSTGSSPGVPSTEASLPAPNCGSEAYMPAFSSAPSVFESILREPGIGARSITFYEDLTAFHKLASELDSAARQRRTEDQSHYVKPNFLCQQEVSAASPTTTASHSPVRLSVDKVMQDMQDMQDDNRLEDNHHTISQPRMRSSLDGLLGESVLLPLTTSKLSPSFSHSKMISRVHESPIKPHRQFAVATETEDDDMTSMEALDNCSEMLHFTIAKP</sequence>
<feature type="region of interest" description="Disordered" evidence="1">
    <location>
        <begin position="108"/>
        <end position="136"/>
    </location>
</feature>
<accession>A0A329RQV3</accession>
<feature type="compositionally biased region" description="Low complexity" evidence="1">
    <location>
        <begin position="27"/>
        <end position="38"/>
    </location>
</feature>
<dbReference type="EMBL" id="MJFZ01000588">
    <property type="protein sequence ID" value="RAW27117.1"/>
    <property type="molecule type" value="Genomic_DNA"/>
</dbReference>
<feature type="compositionally biased region" description="Low complexity" evidence="1">
    <location>
        <begin position="115"/>
        <end position="132"/>
    </location>
</feature>
<feature type="compositionally biased region" description="Basic and acidic residues" evidence="1">
    <location>
        <begin position="39"/>
        <end position="65"/>
    </location>
</feature>
<dbReference type="OrthoDB" id="121634at2759"/>
<dbReference type="Proteomes" id="UP000697107">
    <property type="component" value="Unassembled WGS sequence"/>
</dbReference>
<name>A0A329RQV3_9STRA</name>
<dbReference type="AlphaFoldDB" id="A0A329RQV3"/>
<evidence type="ECO:0000313" key="7">
    <source>
        <dbReference type="EMBL" id="RAW27117.1"/>
    </source>
</evidence>
<dbReference type="EMBL" id="RCML01000862">
    <property type="protein sequence ID" value="KAG2968405.1"/>
    <property type="molecule type" value="Genomic_DNA"/>
</dbReference>
<evidence type="ECO:0000313" key="3">
    <source>
        <dbReference type="EMBL" id="KAG2899500.1"/>
    </source>
</evidence>
<dbReference type="Proteomes" id="UP000251314">
    <property type="component" value="Unassembled WGS sequence"/>
</dbReference>
<gene>
    <name evidence="6" type="ORF">JG687_00012124</name>
    <name evidence="7" type="ORF">PC110_g16486</name>
    <name evidence="2" type="ORF">PC113_g17165</name>
    <name evidence="3" type="ORF">PC115_g16517</name>
    <name evidence="4" type="ORF">PC118_g18031</name>
    <name evidence="5" type="ORF">PC129_g16602</name>
</gene>
<dbReference type="Proteomes" id="UP000735874">
    <property type="component" value="Unassembled WGS sequence"/>
</dbReference>
<evidence type="ECO:0000313" key="5">
    <source>
        <dbReference type="EMBL" id="KAG3212432.1"/>
    </source>
</evidence>
<dbReference type="Proteomes" id="UP000774804">
    <property type="component" value="Unassembled WGS sequence"/>
</dbReference>
<evidence type="ECO:0000313" key="4">
    <source>
        <dbReference type="EMBL" id="KAG2968405.1"/>
    </source>
</evidence>
<evidence type="ECO:0000313" key="2">
    <source>
        <dbReference type="EMBL" id="KAG2850014.1"/>
    </source>
</evidence>
<dbReference type="Proteomes" id="UP000760860">
    <property type="component" value="Unassembled WGS sequence"/>
</dbReference>
<reference evidence="7 8" key="1">
    <citation type="submission" date="2018-01" db="EMBL/GenBank/DDBJ databases">
        <title>Draft genome of the strawberry crown rot pathogen Phytophthora cactorum.</title>
        <authorList>
            <person name="Armitage A.D."/>
            <person name="Lysoe E."/>
            <person name="Nellist C.F."/>
            <person name="Harrison R.J."/>
            <person name="Brurberg M.B."/>
        </authorList>
    </citation>
    <scope>NUCLEOTIDE SEQUENCE [LARGE SCALE GENOMIC DNA]</scope>
    <source>
        <strain evidence="7 8">10300</strain>
    </source>
</reference>